<proteinExistence type="predicted"/>
<evidence type="ECO:0000259" key="2">
    <source>
        <dbReference type="Pfam" id="PF26572"/>
    </source>
</evidence>
<dbReference type="Pfam" id="PF26035">
    <property type="entry name" value="DUF8010"/>
    <property type="match status" value="1"/>
</dbReference>
<comment type="caution">
    <text evidence="3">The sequence shown here is derived from an EMBL/GenBank/DDBJ whole genome shotgun (WGS) entry which is preliminary data.</text>
</comment>
<protein>
    <submittedName>
        <fullName evidence="3">Uncharacterized protein</fullName>
    </submittedName>
</protein>
<dbReference type="InterPro" id="IPR058498">
    <property type="entry name" value="DUF8185"/>
</dbReference>
<feature type="domain" description="DUF8185" evidence="2">
    <location>
        <begin position="115"/>
        <end position="218"/>
    </location>
</feature>
<feature type="domain" description="DUF8010" evidence="1">
    <location>
        <begin position="3"/>
        <end position="103"/>
    </location>
</feature>
<reference evidence="4" key="1">
    <citation type="journal article" date="2019" name="Int. J. Syst. Evol. Microbiol.">
        <title>The Global Catalogue of Microorganisms (GCM) 10K type strain sequencing project: providing services to taxonomists for standard genome sequencing and annotation.</title>
        <authorList>
            <consortium name="The Broad Institute Genomics Platform"/>
            <consortium name="The Broad Institute Genome Sequencing Center for Infectious Disease"/>
            <person name="Wu L."/>
            <person name="Ma J."/>
        </authorList>
    </citation>
    <scope>NUCLEOTIDE SEQUENCE [LARGE SCALE GENOMIC DNA]</scope>
    <source>
        <strain evidence="4">CGMCC 1.12471</strain>
    </source>
</reference>
<gene>
    <name evidence="3" type="ORF">ACFSBI_13290</name>
</gene>
<keyword evidence="4" id="KW-1185">Reference proteome</keyword>
<evidence type="ECO:0000313" key="3">
    <source>
        <dbReference type="EMBL" id="MFD1722525.1"/>
    </source>
</evidence>
<dbReference type="EMBL" id="JBHUEA010000022">
    <property type="protein sequence ID" value="MFD1722525.1"/>
    <property type="molecule type" value="Genomic_DNA"/>
</dbReference>
<dbReference type="RefSeq" id="WP_377935702.1">
    <property type="nucleotide sequence ID" value="NZ_JBHUEA010000022.1"/>
</dbReference>
<evidence type="ECO:0000313" key="4">
    <source>
        <dbReference type="Proteomes" id="UP001597347"/>
    </source>
</evidence>
<name>A0ABW4LGV2_9MICO</name>
<dbReference type="Pfam" id="PF26572">
    <property type="entry name" value="DUF8185"/>
    <property type="match status" value="1"/>
</dbReference>
<evidence type="ECO:0000259" key="1">
    <source>
        <dbReference type="Pfam" id="PF26035"/>
    </source>
</evidence>
<dbReference type="Proteomes" id="UP001597347">
    <property type="component" value="Unassembled WGS sequence"/>
</dbReference>
<accession>A0ABW4LGV2</accession>
<sequence>MDRFLTLPDETALTDLVTYLSRADRVDRASVRLIAGGGVLAVYTAVLHPGGLLDETPTVLGLRTVGVDPDQVLDAVVPIASLVSRLQAAAPEADGSVRVGIPAEVATVTWAGVAPPRSGWQAVDRAEAGPLAEVARAGIVEVAEALPADAGEAIVRRVRAEVWGRPIPAVEHVPAGAAFAAHSLGFLGDAAEEIPVYESGPWTRLSARRGHVLVKRRGWSLHGA</sequence>
<dbReference type="InterPro" id="IPR058323">
    <property type="entry name" value="DUF8010"/>
</dbReference>
<organism evidence="3 4">
    <name type="scientific">Amnibacterium endophyticum</name>
    <dbReference type="NCBI Taxonomy" id="2109337"/>
    <lineage>
        <taxon>Bacteria</taxon>
        <taxon>Bacillati</taxon>
        <taxon>Actinomycetota</taxon>
        <taxon>Actinomycetes</taxon>
        <taxon>Micrococcales</taxon>
        <taxon>Microbacteriaceae</taxon>
        <taxon>Amnibacterium</taxon>
    </lineage>
</organism>